<dbReference type="Proteomes" id="UP001055072">
    <property type="component" value="Unassembled WGS sequence"/>
</dbReference>
<comment type="caution">
    <text evidence="1">The sequence shown here is derived from an EMBL/GenBank/DDBJ whole genome shotgun (WGS) entry which is preliminary data.</text>
</comment>
<accession>A0ACB8TPU7</accession>
<reference evidence="1" key="1">
    <citation type="journal article" date="2021" name="Environ. Microbiol.">
        <title>Gene family expansions and transcriptome signatures uncover fungal adaptations to wood decay.</title>
        <authorList>
            <person name="Hage H."/>
            <person name="Miyauchi S."/>
            <person name="Viragh M."/>
            <person name="Drula E."/>
            <person name="Min B."/>
            <person name="Chaduli D."/>
            <person name="Navarro D."/>
            <person name="Favel A."/>
            <person name="Norest M."/>
            <person name="Lesage-Meessen L."/>
            <person name="Balint B."/>
            <person name="Merenyi Z."/>
            <person name="de Eugenio L."/>
            <person name="Morin E."/>
            <person name="Martinez A.T."/>
            <person name="Baldrian P."/>
            <person name="Stursova M."/>
            <person name="Martinez M.J."/>
            <person name="Novotny C."/>
            <person name="Magnuson J.K."/>
            <person name="Spatafora J.W."/>
            <person name="Maurice S."/>
            <person name="Pangilinan J."/>
            <person name="Andreopoulos W."/>
            <person name="LaButti K."/>
            <person name="Hundley H."/>
            <person name="Na H."/>
            <person name="Kuo A."/>
            <person name="Barry K."/>
            <person name="Lipzen A."/>
            <person name="Henrissat B."/>
            <person name="Riley R."/>
            <person name="Ahrendt S."/>
            <person name="Nagy L.G."/>
            <person name="Grigoriev I.V."/>
            <person name="Martin F."/>
            <person name="Rosso M.N."/>
        </authorList>
    </citation>
    <scope>NUCLEOTIDE SEQUENCE</scope>
    <source>
        <strain evidence="1">CBS 384.51</strain>
    </source>
</reference>
<gene>
    <name evidence="1" type="ORF">BDY19DRAFT_998289</name>
</gene>
<dbReference type="EMBL" id="MU274953">
    <property type="protein sequence ID" value="KAI0083814.1"/>
    <property type="molecule type" value="Genomic_DNA"/>
</dbReference>
<proteinExistence type="predicted"/>
<evidence type="ECO:0000313" key="2">
    <source>
        <dbReference type="Proteomes" id="UP001055072"/>
    </source>
</evidence>
<organism evidence="1 2">
    <name type="scientific">Irpex rosettiformis</name>
    <dbReference type="NCBI Taxonomy" id="378272"/>
    <lineage>
        <taxon>Eukaryota</taxon>
        <taxon>Fungi</taxon>
        <taxon>Dikarya</taxon>
        <taxon>Basidiomycota</taxon>
        <taxon>Agaricomycotina</taxon>
        <taxon>Agaricomycetes</taxon>
        <taxon>Polyporales</taxon>
        <taxon>Irpicaceae</taxon>
        <taxon>Irpex</taxon>
    </lineage>
</organism>
<evidence type="ECO:0000313" key="1">
    <source>
        <dbReference type="EMBL" id="KAI0083814.1"/>
    </source>
</evidence>
<sequence>MYHSCTWGLVPVLVAGGSRQFASDGSCTTGDPEVGAQSSDRLPETAVETANGGSPCLIGHEDPVSTARTSARRGALAPSHASGPSPCSLMTNIKAQTSR</sequence>
<keyword evidence="2" id="KW-1185">Reference proteome</keyword>
<protein>
    <submittedName>
        <fullName evidence="1">Uncharacterized protein</fullName>
    </submittedName>
</protein>
<name>A0ACB8TPU7_9APHY</name>